<comment type="caution">
    <text evidence="3">The sequence shown here is derived from an EMBL/GenBank/DDBJ whole genome shotgun (WGS) entry which is preliminary data.</text>
</comment>
<reference evidence="2 5" key="2">
    <citation type="submission" date="2019-06" db="EMBL/GenBank/DDBJ databases">
        <title>Whole genome shotgun sequence of Brevibacillus agri NBRC 15538.</title>
        <authorList>
            <person name="Hosoyama A."/>
            <person name="Uohara A."/>
            <person name="Ohji S."/>
            <person name="Ichikawa N."/>
        </authorList>
    </citation>
    <scope>NUCLEOTIDE SEQUENCE [LARGE SCALE GENOMIC DNA]</scope>
    <source>
        <strain evidence="2 5">NBRC 15538</strain>
    </source>
</reference>
<feature type="domain" description="BFD-like [2Fe-2S]-binding" evidence="1">
    <location>
        <begin position="7"/>
        <end position="58"/>
    </location>
</feature>
<dbReference type="Pfam" id="PF04324">
    <property type="entry name" value="Fer2_BFD"/>
    <property type="match status" value="1"/>
</dbReference>
<dbReference type="AlphaFoldDB" id="A0A3M8AG21"/>
<gene>
    <name evidence="2" type="ORF">BAG01nite_34570</name>
    <name evidence="3" type="ORF">EB820_21910</name>
</gene>
<evidence type="ECO:0000313" key="5">
    <source>
        <dbReference type="Proteomes" id="UP000317180"/>
    </source>
</evidence>
<accession>A0A3M8AG21</accession>
<dbReference type="Proteomes" id="UP000276178">
    <property type="component" value="Unassembled WGS sequence"/>
</dbReference>
<proteinExistence type="predicted"/>
<protein>
    <submittedName>
        <fullName evidence="3">(2Fe-2S)-binding protein</fullName>
    </submittedName>
    <submittedName>
        <fullName evidence="2">Pyridine nucleotide-disulfide oxidoreductase</fullName>
    </submittedName>
</protein>
<evidence type="ECO:0000313" key="4">
    <source>
        <dbReference type="Proteomes" id="UP000276178"/>
    </source>
</evidence>
<sequence length="90" mass="9879">MDTQQLIVCRCEEVSLEELLTTAREYQCTARELKLRTRAGMGCCGGRTCRILVDQIVAQATGQVPTHTIPLGYQPPVRPISFQALGGRSS</sequence>
<keyword evidence="5" id="KW-1185">Reference proteome</keyword>
<dbReference type="OrthoDB" id="9801699at2"/>
<dbReference type="EMBL" id="RHHN01000074">
    <property type="protein sequence ID" value="RNB50138.1"/>
    <property type="molecule type" value="Genomic_DNA"/>
</dbReference>
<name>A0A3M8AG21_9BACL</name>
<dbReference type="InterPro" id="IPR007419">
    <property type="entry name" value="BFD-like_2Fe2S-bd_dom"/>
</dbReference>
<dbReference type="Proteomes" id="UP000317180">
    <property type="component" value="Unassembled WGS sequence"/>
</dbReference>
<dbReference type="InterPro" id="IPR041854">
    <property type="entry name" value="BFD-like_2Fe2S-bd_dom_sf"/>
</dbReference>
<organism evidence="3 4">
    <name type="scientific">Brevibacillus agri</name>
    <dbReference type="NCBI Taxonomy" id="51101"/>
    <lineage>
        <taxon>Bacteria</taxon>
        <taxon>Bacillati</taxon>
        <taxon>Bacillota</taxon>
        <taxon>Bacilli</taxon>
        <taxon>Bacillales</taxon>
        <taxon>Paenibacillaceae</taxon>
        <taxon>Brevibacillus</taxon>
    </lineage>
</organism>
<dbReference type="EMBL" id="BJOD01000039">
    <property type="protein sequence ID" value="GED27355.1"/>
    <property type="molecule type" value="Genomic_DNA"/>
</dbReference>
<dbReference type="GeneID" id="82810366"/>
<evidence type="ECO:0000313" key="2">
    <source>
        <dbReference type="EMBL" id="GED27355.1"/>
    </source>
</evidence>
<evidence type="ECO:0000259" key="1">
    <source>
        <dbReference type="Pfam" id="PF04324"/>
    </source>
</evidence>
<dbReference type="Gene3D" id="1.10.10.1100">
    <property type="entry name" value="BFD-like [2Fe-2S]-binding domain"/>
    <property type="match status" value="1"/>
</dbReference>
<evidence type="ECO:0000313" key="3">
    <source>
        <dbReference type="EMBL" id="RNB50138.1"/>
    </source>
</evidence>
<dbReference type="RefSeq" id="WP_005834662.1">
    <property type="nucleotide sequence ID" value="NZ_BJOD01000039.1"/>
</dbReference>
<reference evidence="3 4" key="1">
    <citation type="submission" date="2018-10" db="EMBL/GenBank/DDBJ databases">
        <title>Phylogenomics of Brevibacillus.</title>
        <authorList>
            <person name="Dunlap C."/>
        </authorList>
    </citation>
    <scope>NUCLEOTIDE SEQUENCE [LARGE SCALE GENOMIC DNA]</scope>
    <source>
        <strain evidence="3 4">NRRL NRS 1219</strain>
    </source>
</reference>